<protein>
    <submittedName>
        <fullName evidence="2">Uncharacterized protein</fullName>
    </submittedName>
</protein>
<reference evidence="2 3" key="1">
    <citation type="submission" date="2020-12" db="EMBL/GenBank/DDBJ databases">
        <title>Metabolic potential, ecology and presence of endohyphal bacteria is reflected in genomic diversity of Mucoromycotina.</title>
        <authorList>
            <person name="Muszewska A."/>
            <person name="Okrasinska A."/>
            <person name="Steczkiewicz K."/>
            <person name="Drgas O."/>
            <person name="Orlowska M."/>
            <person name="Perlinska-Lenart U."/>
            <person name="Aleksandrzak-Piekarczyk T."/>
            <person name="Szatraj K."/>
            <person name="Zielenkiewicz U."/>
            <person name="Pilsyk S."/>
            <person name="Malc E."/>
            <person name="Mieczkowski P."/>
            <person name="Kruszewska J.S."/>
            <person name="Biernat P."/>
            <person name="Pawlowska J."/>
        </authorList>
    </citation>
    <scope>NUCLEOTIDE SEQUENCE [LARGE SCALE GENOMIC DNA]</scope>
    <source>
        <strain evidence="2 3">CBS 142.35</strain>
    </source>
</reference>
<accession>A0A8H7S3W6</accession>
<evidence type="ECO:0000313" key="3">
    <source>
        <dbReference type="Proteomes" id="UP000646827"/>
    </source>
</evidence>
<dbReference type="AlphaFoldDB" id="A0A8H7S3W6"/>
<gene>
    <name evidence="2" type="ORF">INT45_009419</name>
</gene>
<dbReference type="Proteomes" id="UP000646827">
    <property type="component" value="Unassembled WGS sequence"/>
</dbReference>
<name>A0A8H7S3W6_9FUNG</name>
<feature type="compositionally biased region" description="Low complexity" evidence="1">
    <location>
        <begin position="273"/>
        <end position="295"/>
    </location>
</feature>
<evidence type="ECO:0000256" key="1">
    <source>
        <dbReference type="SAM" id="MobiDB-lite"/>
    </source>
</evidence>
<sequence length="325" mass="36444">SVQDEILLFKLDHHHRPGSDLMSKWVLLDPAVINLIVETVVGPEAVDEYSPDRTEWKTGKRPDVVYTAKKSKKLPPIVVEIQNGVDEPFICRLTQYCLNATAEHYWKPIAVVFCIRSTSNRVLSNAHASKKNQFMLRVPSYPWAKDCFLLNGYSIKQFIHENNLHPLVALTLFPTEQKQTLRDCPRNNDTTIQMLYRIAMNASDTQGSALSELSNDYNDVCKESTMYLNEVLEAMKKEEFDQELRKRLIDRVDEGLKVIQAYSKKHKSGNSKSPASVTASSSTAPSSTASSVTASPPSLFPVPVPVLLDLLITYVSTLSSTISLI</sequence>
<dbReference type="OrthoDB" id="2257025at2759"/>
<dbReference type="EMBL" id="JAEPRB010000083">
    <property type="protein sequence ID" value="KAG2222407.1"/>
    <property type="molecule type" value="Genomic_DNA"/>
</dbReference>
<organism evidence="2 3">
    <name type="scientific">Circinella minor</name>
    <dbReference type="NCBI Taxonomy" id="1195481"/>
    <lineage>
        <taxon>Eukaryota</taxon>
        <taxon>Fungi</taxon>
        <taxon>Fungi incertae sedis</taxon>
        <taxon>Mucoromycota</taxon>
        <taxon>Mucoromycotina</taxon>
        <taxon>Mucoromycetes</taxon>
        <taxon>Mucorales</taxon>
        <taxon>Lichtheimiaceae</taxon>
        <taxon>Circinella</taxon>
    </lineage>
</organism>
<comment type="caution">
    <text evidence="2">The sequence shown here is derived from an EMBL/GenBank/DDBJ whole genome shotgun (WGS) entry which is preliminary data.</text>
</comment>
<keyword evidence="3" id="KW-1185">Reference proteome</keyword>
<evidence type="ECO:0000313" key="2">
    <source>
        <dbReference type="EMBL" id="KAG2222407.1"/>
    </source>
</evidence>
<proteinExistence type="predicted"/>
<feature type="non-terminal residue" evidence="2">
    <location>
        <position position="1"/>
    </location>
</feature>
<feature type="region of interest" description="Disordered" evidence="1">
    <location>
        <begin position="265"/>
        <end position="295"/>
    </location>
</feature>